<name>A0A381WSB9_9ZZZZ</name>
<accession>A0A381WSB9</accession>
<gene>
    <name evidence="3" type="ORF">METZ01_LOCUS108250</name>
</gene>
<feature type="region of interest" description="Disordered" evidence="1">
    <location>
        <begin position="117"/>
        <end position="139"/>
    </location>
</feature>
<evidence type="ECO:0000256" key="1">
    <source>
        <dbReference type="SAM" id="MobiDB-lite"/>
    </source>
</evidence>
<dbReference type="Gene3D" id="1.10.30.10">
    <property type="entry name" value="High mobility group box domain"/>
    <property type="match status" value="1"/>
</dbReference>
<reference evidence="3" key="1">
    <citation type="submission" date="2018-05" db="EMBL/GenBank/DDBJ databases">
        <authorList>
            <person name="Lanie J.A."/>
            <person name="Ng W.-L."/>
            <person name="Kazmierczak K.M."/>
            <person name="Andrzejewski T.M."/>
            <person name="Davidsen T.M."/>
            <person name="Wayne K.J."/>
            <person name="Tettelin H."/>
            <person name="Glass J.I."/>
            <person name="Rusch D."/>
            <person name="Podicherti R."/>
            <person name="Tsui H.-C.T."/>
            <person name="Winkler M.E."/>
        </authorList>
    </citation>
    <scope>NUCLEOTIDE SEQUENCE</scope>
</reference>
<evidence type="ECO:0000313" key="3">
    <source>
        <dbReference type="EMBL" id="SVA55396.1"/>
    </source>
</evidence>
<dbReference type="Pfam" id="PF09011">
    <property type="entry name" value="HMG_box_2"/>
    <property type="match status" value="1"/>
</dbReference>
<dbReference type="AlphaFoldDB" id="A0A381WSB9"/>
<sequence length="139" mass="15886">MSTRQKALIPTILKNQAPILEALIDRIAEDLDLDAKTMKKKYLNELRSYKKKVSRRKGVINSYAAFLGDKDVENRLREENPEATFGELSKLKGPLWKSLTKEEKEVYKQKAQELTASNLEKMKNASSEVGNDEEETINV</sequence>
<protein>
    <recommendedName>
        <fullName evidence="2">HMG box domain-containing protein</fullName>
    </recommendedName>
</protein>
<dbReference type="InterPro" id="IPR036910">
    <property type="entry name" value="HMG_box_dom_sf"/>
</dbReference>
<organism evidence="3">
    <name type="scientific">marine metagenome</name>
    <dbReference type="NCBI Taxonomy" id="408172"/>
    <lineage>
        <taxon>unclassified sequences</taxon>
        <taxon>metagenomes</taxon>
        <taxon>ecological metagenomes</taxon>
    </lineage>
</organism>
<feature type="domain" description="HMG box" evidence="2">
    <location>
        <begin position="56"/>
        <end position="126"/>
    </location>
</feature>
<feature type="compositionally biased region" description="Polar residues" evidence="1">
    <location>
        <begin position="117"/>
        <end position="129"/>
    </location>
</feature>
<dbReference type="PROSITE" id="PS50118">
    <property type="entry name" value="HMG_BOX_2"/>
    <property type="match status" value="1"/>
</dbReference>
<dbReference type="SMART" id="SM00398">
    <property type="entry name" value="HMG"/>
    <property type="match status" value="1"/>
</dbReference>
<dbReference type="InterPro" id="IPR009071">
    <property type="entry name" value="HMG_box_dom"/>
</dbReference>
<feature type="compositionally biased region" description="Acidic residues" evidence="1">
    <location>
        <begin position="130"/>
        <end position="139"/>
    </location>
</feature>
<proteinExistence type="predicted"/>
<dbReference type="SUPFAM" id="SSF47095">
    <property type="entry name" value="HMG-box"/>
    <property type="match status" value="1"/>
</dbReference>
<evidence type="ECO:0000259" key="2">
    <source>
        <dbReference type="PROSITE" id="PS50118"/>
    </source>
</evidence>
<dbReference type="EMBL" id="UINC01012725">
    <property type="protein sequence ID" value="SVA55396.1"/>
    <property type="molecule type" value="Genomic_DNA"/>
</dbReference>